<reference evidence="3 4" key="1">
    <citation type="journal article" date="2019" name="Int. J. Syst. Evol. Microbiol.">
        <title>The Global Catalogue of Microorganisms (GCM) 10K type strain sequencing project: providing services to taxonomists for standard genome sequencing and annotation.</title>
        <authorList>
            <consortium name="The Broad Institute Genomics Platform"/>
            <consortium name="The Broad Institute Genome Sequencing Center for Infectious Disease"/>
            <person name="Wu L."/>
            <person name="Ma J."/>
        </authorList>
    </citation>
    <scope>NUCLEOTIDE SEQUENCE [LARGE SCALE GENOMIC DNA]</scope>
    <source>
        <strain evidence="3 4">JCM 15672</strain>
    </source>
</reference>
<dbReference type="Proteomes" id="UP001501196">
    <property type="component" value="Unassembled WGS sequence"/>
</dbReference>
<evidence type="ECO:0000256" key="1">
    <source>
        <dbReference type="SAM" id="MobiDB-lite"/>
    </source>
</evidence>
<evidence type="ECO:0000313" key="3">
    <source>
        <dbReference type="EMBL" id="GAA2044224.1"/>
    </source>
</evidence>
<evidence type="ECO:0000259" key="2">
    <source>
        <dbReference type="Pfam" id="PF14016"/>
    </source>
</evidence>
<protein>
    <recommendedName>
        <fullName evidence="2">DUF4232 domain-containing protein</fullName>
    </recommendedName>
</protein>
<organism evidence="3 4">
    <name type="scientific">Agromyces tropicus</name>
    <dbReference type="NCBI Taxonomy" id="555371"/>
    <lineage>
        <taxon>Bacteria</taxon>
        <taxon>Bacillati</taxon>
        <taxon>Actinomycetota</taxon>
        <taxon>Actinomycetes</taxon>
        <taxon>Micrococcales</taxon>
        <taxon>Microbacteriaceae</taxon>
        <taxon>Agromyces</taxon>
    </lineage>
</organism>
<feature type="region of interest" description="Disordered" evidence="1">
    <location>
        <begin position="38"/>
        <end position="59"/>
    </location>
</feature>
<gene>
    <name evidence="3" type="ORF">GCM10009819_33930</name>
</gene>
<feature type="compositionally biased region" description="Basic and acidic residues" evidence="1">
    <location>
        <begin position="201"/>
        <end position="211"/>
    </location>
</feature>
<feature type="compositionally biased region" description="Low complexity" evidence="1">
    <location>
        <begin position="38"/>
        <end position="53"/>
    </location>
</feature>
<dbReference type="Pfam" id="PF14016">
    <property type="entry name" value="DUF4232"/>
    <property type="match status" value="1"/>
</dbReference>
<dbReference type="InterPro" id="IPR025326">
    <property type="entry name" value="DUF4232"/>
</dbReference>
<dbReference type="PROSITE" id="PS51257">
    <property type="entry name" value="PROKAR_LIPOPROTEIN"/>
    <property type="match status" value="1"/>
</dbReference>
<comment type="caution">
    <text evidence="3">The sequence shown here is derived from an EMBL/GenBank/DDBJ whole genome shotgun (WGS) entry which is preliminary data.</text>
</comment>
<accession>A0ABN2UVA9</accession>
<feature type="domain" description="DUF4232" evidence="2">
    <location>
        <begin position="71"/>
        <end position="200"/>
    </location>
</feature>
<sequence length="211" mass="21131">MCTMRHMRRARSAALGGIVTVWAGATLSACTFGIAPSEPSAPSTASSADAPSPTVDGPCPDHFTARVEWGADPAAPTTAYLALTNVGESACTLTGFPTDTALLGASGPIETVGYGLDGSPTADARGRAGVAVTVEPGEAAYVWARISRTAARPSDDPCRLPVAATGVALVLPGASAPIVAPVDAEVCVDDDADDLQVGPVDSERRPASADG</sequence>
<feature type="region of interest" description="Disordered" evidence="1">
    <location>
        <begin position="190"/>
        <end position="211"/>
    </location>
</feature>
<evidence type="ECO:0000313" key="4">
    <source>
        <dbReference type="Proteomes" id="UP001501196"/>
    </source>
</evidence>
<proteinExistence type="predicted"/>
<dbReference type="EMBL" id="BAAAPW010000006">
    <property type="protein sequence ID" value="GAA2044224.1"/>
    <property type="molecule type" value="Genomic_DNA"/>
</dbReference>
<keyword evidence="4" id="KW-1185">Reference proteome</keyword>
<name>A0ABN2UVA9_9MICO</name>